<evidence type="ECO:0000313" key="4">
    <source>
        <dbReference type="EMBL" id="JAG10925.1"/>
    </source>
</evidence>
<dbReference type="InterPro" id="IPR056976">
    <property type="entry name" value="EGF1_RECK"/>
</dbReference>
<feature type="domain" description="Kazal-like" evidence="3">
    <location>
        <begin position="691"/>
        <end position="734"/>
    </location>
</feature>
<dbReference type="Pfam" id="PF25028">
    <property type="entry name" value="FnI_RECK"/>
    <property type="match status" value="1"/>
</dbReference>
<dbReference type="GO" id="GO:0030198">
    <property type="term" value="P:extracellular matrix organization"/>
    <property type="evidence" value="ECO:0007669"/>
    <property type="project" value="TreeGrafter"/>
</dbReference>
<feature type="region of interest" description="Disordered" evidence="1">
    <location>
        <begin position="609"/>
        <end position="641"/>
    </location>
</feature>
<feature type="domain" description="Kazal-like" evidence="3">
    <location>
        <begin position="816"/>
        <end position="845"/>
    </location>
</feature>
<dbReference type="PROSITE" id="PS51465">
    <property type="entry name" value="KAZAL_2"/>
    <property type="match status" value="2"/>
</dbReference>
<reference evidence="8" key="1">
    <citation type="journal article" date="2014" name="PLoS ONE">
        <title>Transcriptome-Based Identification of ABC Transporters in the Western Tarnished Plant Bug Lygus hesperus.</title>
        <authorList>
            <person name="Hull J.J."/>
            <person name="Chaney K."/>
            <person name="Geib S.M."/>
            <person name="Fabrick J.A."/>
            <person name="Brent C.S."/>
            <person name="Walsh D."/>
            <person name="Lavine L.C."/>
        </authorList>
    </citation>
    <scope>NUCLEOTIDE SEQUENCE</scope>
</reference>
<dbReference type="EMBL" id="GBHO01032679">
    <property type="protein sequence ID" value="JAG10925.1"/>
    <property type="molecule type" value="Transcribed_RNA"/>
</dbReference>
<dbReference type="InterPro" id="IPR056979">
    <property type="entry name" value="FZ_RECK"/>
</dbReference>
<evidence type="ECO:0000313" key="5">
    <source>
        <dbReference type="EMBL" id="JAG10935.1"/>
    </source>
</evidence>
<dbReference type="InterPro" id="IPR039016">
    <property type="entry name" value="RECK"/>
</dbReference>
<evidence type="ECO:0000256" key="1">
    <source>
        <dbReference type="SAM" id="MobiDB-lite"/>
    </source>
</evidence>
<dbReference type="SMART" id="SM00280">
    <property type="entry name" value="KAZAL"/>
    <property type="match status" value="2"/>
</dbReference>
<evidence type="ECO:0000313" key="8">
    <source>
        <dbReference type="EMBL" id="JAG15378.1"/>
    </source>
</evidence>
<dbReference type="InterPro" id="IPR036058">
    <property type="entry name" value="Kazal_dom_sf"/>
</dbReference>
<dbReference type="GO" id="GO:0008191">
    <property type="term" value="F:metalloendopeptidase inhibitor activity"/>
    <property type="evidence" value="ECO:0007669"/>
    <property type="project" value="InterPro"/>
</dbReference>
<evidence type="ECO:0000313" key="7">
    <source>
        <dbReference type="EMBL" id="JAG15376.1"/>
    </source>
</evidence>
<proteinExistence type="predicted"/>
<gene>
    <name evidence="5" type="ORF">CM83_91946</name>
    <name evidence="4" type="ORF">CM83_91948</name>
    <name evidence="8" type="ORF">CM83_91950</name>
    <name evidence="7" type="ORF">CM83_91952</name>
    <name evidence="6" type="ORF">CM83_91954</name>
</gene>
<keyword evidence="2" id="KW-0732">Signal</keyword>
<accession>A0A0A9X975</accession>
<dbReference type="InterPro" id="IPR002350">
    <property type="entry name" value="Kazal_dom"/>
</dbReference>
<protein>
    <recommendedName>
        <fullName evidence="3">Kazal-like domain-containing protein</fullName>
    </recommendedName>
</protein>
<dbReference type="CDD" id="cd00104">
    <property type="entry name" value="KAZAL_FS"/>
    <property type="match status" value="1"/>
</dbReference>
<feature type="chain" id="PRO_5007389604" description="Kazal-like domain-containing protein" evidence="2">
    <location>
        <begin position="35"/>
        <end position="1032"/>
    </location>
</feature>
<dbReference type="EMBL" id="GBHO01028226">
    <property type="protein sequence ID" value="JAG15378.1"/>
    <property type="molecule type" value="Transcribed_RNA"/>
</dbReference>
<evidence type="ECO:0000313" key="6">
    <source>
        <dbReference type="EMBL" id="JAG10961.1"/>
    </source>
</evidence>
<dbReference type="GO" id="GO:0005886">
    <property type="term" value="C:plasma membrane"/>
    <property type="evidence" value="ECO:0007669"/>
    <property type="project" value="TreeGrafter"/>
</dbReference>
<name>A0A0A9X975_LYGHE</name>
<dbReference type="InterPro" id="IPR055110">
    <property type="entry name" value="RECK-like_N"/>
</dbReference>
<reference evidence="8" key="2">
    <citation type="submission" date="2014-07" db="EMBL/GenBank/DDBJ databases">
        <authorList>
            <person name="Hull J."/>
        </authorList>
    </citation>
    <scope>NUCLEOTIDE SEQUENCE</scope>
</reference>
<dbReference type="PANTHER" id="PTHR13487">
    <property type="entry name" value="SERINE PROTEASE INHIBITOR"/>
    <property type="match status" value="1"/>
</dbReference>
<dbReference type="AlphaFoldDB" id="A0A0A9X975"/>
<dbReference type="EMBL" id="GBHO01028228">
    <property type="protein sequence ID" value="JAG15376.1"/>
    <property type="molecule type" value="Transcribed_RNA"/>
</dbReference>
<evidence type="ECO:0000256" key="2">
    <source>
        <dbReference type="SAM" id="SignalP"/>
    </source>
</evidence>
<dbReference type="Gene3D" id="3.30.60.30">
    <property type="match status" value="1"/>
</dbReference>
<dbReference type="EMBL" id="GBHO01032669">
    <property type="protein sequence ID" value="JAG10935.1"/>
    <property type="molecule type" value="Transcribed_RNA"/>
</dbReference>
<dbReference type="Pfam" id="PF23298">
    <property type="entry name" value="FZ_RECK"/>
    <property type="match status" value="1"/>
</dbReference>
<dbReference type="InterPro" id="IPR056977">
    <property type="entry name" value="FnI_RECK"/>
</dbReference>
<sequence length="1032" mass="114433">APDPFRILLSECKHSQLIMFFVVLLLMYSTTVSANGSECCNKVIGSCRNACDQLYFDAIADLETKQQRMLDVRNFCSSSLNQFWKCINETQTKAVDSKTWKSCCNHAATDSCHSGCELAEAASELVEHCRQSDEMYLFDCVEIKQEREECCGLARKPECHNMCRRWVMSPMQVSKSLLANTCNSPVINCLSTLIPRVPLRQPHKYLHCCEHSNVPSCKDACRSSLKKQSGVDLDRLQENLDAAGCTAVSIHDKMWQCFLRSNQDPPIGNYEDPKPMHAVQRLKPKPGPKTGVNDAKLHCCKKAAGSHCKKLCTKIFTTDFDWEAFENACSTLEEENMNQCLDEVSEPCTPGCKNLNFCNIFNNRPLDLFRSCHPDSDRAAKMDYDLWVTEKKLILPNMAPLYVKNIEECSPITWKAVACALQLKPCNRATQSTRICRSNCYKLLNACLDESRLSRVKGAKAAKIVEVCAKFSSPDEESCVSLDPFLEAMGENVTEQYTMPCSPDPCGPAKFCEVNHHCSKEEQGRRCDPTECKPGCPVGQVAAYLVPTDAFVPIPTVVSGKNNCYRICQCKARIQECESLYCVPQDYCTILPDSGIDMPVTAEALTMDPSSTWHSENGGRHSTQSSRTTNDLPTSGGFPSSYSYPPTRLPLQSLRHGSALFVKCNLCVCFGGEITCSKRNCNDSMDVSEPSFFQLPCYCEPKYLPVCTYTGLTLPNECIAKCLDLKYVKGECNEIESCSQPTACNVCEEDHQVCLLKSDECNQHQCVQPYGCQSLPDDPVCDEEGTTHRNLCRMNEASKRMAYKGRCLYNCKDTAVCGVDGNTYTSECHAIARFISVDYEGPCQGFGIINNETGEVEGCAKDLVCPPLLTSTSCAAFIPPGACCPVCAGAIRILYSQKQIMRYQKALNTRGSGTVFTVEKVMKSLTRHIEVAECALYGHLTMEMDLLVLIKSTLVEPTDLHHQICALEAEKLAVLIQRGSPRIVTDLSTSILVYAKVVHYELQAPGQAPSLVSLPLPTTVIIAAFLLIHLAQ</sequence>
<dbReference type="EMBL" id="GBHO01032643">
    <property type="protein sequence ID" value="JAG10961.1"/>
    <property type="molecule type" value="Transcribed_RNA"/>
</dbReference>
<dbReference type="Pfam" id="PF22961">
    <property type="entry name" value="RECK-like_N"/>
    <property type="match status" value="1"/>
</dbReference>
<evidence type="ECO:0000259" key="3">
    <source>
        <dbReference type="PROSITE" id="PS51465"/>
    </source>
</evidence>
<feature type="compositionally biased region" description="Polar residues" evidence="1">
    <location>
        <begin position="609"/>
        <end position="632"/>
    </location>
</feature>
<dbReference type="Pfam" id="PF23332">
    <property type="entry name" value="CC4_RECK"/>
    <property type="match status" value="2"/>
</dbReference>
<organism evidence="8">
    <name type="scientific">Lygus hesperus</name>
    <name type="common">Western plant bug</name>
    <dbReference type="NCBI Taxonomy" id="30085"/>
    <lineage>
        <taxon>Eukaryota</taxon>
        <taxon>Metazoa</taxon>
        <taxon>Ecdysozoa</taxon>
        <taxon>Arthropoda</taxon>
        <taxon>Hexapoda</taxon>
        <taxon>Insecta</taxon>
        <taxon>Pterygota</taxon>
        <taxon>Neoptera</taxon>
        <taxon>Paraneoptera</taxon>
        <taxon>Hemiptera</taxon>
        <taxon>Heteroptera</taxon>
        <taxon>Panheteroptera</taxon>
        <taxon>Cimicomorpha</taxon>
        <taxon>Miridae</taxon>
        <taxon>Mirini</taxon>
        <taxon>Lygus</taxon>
    </lineage>
</organism>
<feature type="signal peptide" evidence="2">
    <location>
        <begin position="1"/>
        <end position="34"/>
    </location>
</feature>
<dbReference type="SUPFAM" id="SSF100895">
    <property type="entry name" value="Kazal-type serine protease inhibitors"/>
    <property type="match status" value="2"/>
</dbReference>
<feature type="non-terminal residue" evidence="8">
    <location>
        <position position="1"/>
    </location>
</feature>
<dbReference type="InterPro" id="IPR056978">
    <property type="entry name" value="CC4_RECK"/>
</dbReference>
<dbReference type="PANTHER" id="PTHR13487:SF3">
    <property type="entry name" value="REVERSION-INDUCING CYSTEINE-RICH PROTEIN WITH KAZAL MOTIFS"/>
    <property type="match status" value="1"/>
</dbReference>
<dbReference type="Pfam" id="PF25027">
    <property type="entry name" value="EGF1_RECK"/>
    <property type="match status" value="1"/>
</dbReference>